<feature type="region of interest" description="Disordered" evidence="5">
    <location>
        <begin position="369"/>
        <end position="413"/>
    </location>
</feature>
<dbReference type="EMBL" id="JAFHLR010000026">
    <property type="protein sequence ID" value="KAG5476150.1"/>
    <property type="molecule type" value="Genomic_DNA"/>
</dbReference>
<evidence type="ECO:0000259" key="6">
    <source>
        <dbReference type="PROSITE" id="PS50178"/>
    </source>
</evidence>
<keyword evidence="3" id="KW-0862">Zinc</keyword>
<dbReference type="InterPro" id="IPR013083">
    <property type="entry name" value="Znf_RING/FYVE/PHD"/>
</dbReference>
<evidence type="ECO:0000256" key="3">
    <source>
        <dbReference type="ARBA" id="ARBA00022833"/>
    </source>
</evidence>
<sequence>MLHPSLWRDDHSTAQCTECAVAFSRFRCRRHHCRHCGGVFCDACTNKRLWLRPIPPASSPHHADSSSTRESPAKIEEVSGVVKPTAAVVPPSSNRSASPGVANTSLSDMSGNEMQRSTGGDGAEATSLTFLSSAISWSAAPQSHSPPQRPRRDLATQVQPPKPEPSTAQQEGTSARVTENNDDASVNRECSRSSTTAMTAVASHPCGSSGGKCTASAEEAVIPALPPALASRPRNDGSWTTGNSSCRSVSANSIVVSSAAPQISPRPLQYSGYAQESKQVPRSHQVSSSLFSATQDTSSPSTAAGDVSPQALATSETMVCFEERPSPHLLRGSSATVGGRSNDCASFLSDSLASQRGFFEHHNDQQQSQLGGIAGDGCASGSSPKTRKGGRAPSAGTPATATRDSGADSGDSANDIVKEDAYRRGSYRVSVDTVQRITWYLCRVCHRCYDHLLHSALDPDNTAAAGSQSSSQTPLRCYVRLCGSDEPLHSDDGAGDPCRQRGSDAPPRVISGLSAAAMGPTSEASSGALPLLSSMWARLRASVSLPASRSPSTMASPVMAAAATPSPSALSPLQSRELCQARGFASRRLNGRTSSAPAAAQASLGLSGSECISPVSLGAARENDSIVSLSAGSDMASPKTGSTHPRSPQPQQQQQPSSSKRVRRIVTPPRRRLISIDGSPGTLRQAVALARRRRRIAVILIDERDVAGADDPTEAQPQQQRAAQCESPPARPSAHADAETVLQPSSAADQSGGARRTGRTSPIAAATGTALRATQQTESDKNSAHQPKAATDDKTPAAAMTQKSAQRPQLSILVGDVTLDEADGMSSAFAGGSGADAAALRGLSPAAWLSSQLPRQAAAPATPVTASRVLSPALSPSHPHEHVCFWASLSSSVGAVAPTGSPATSRPISCVPDGPQAVAAAFPVHSSGAATSPHAEGRLPALPAALDSGVCVLRALFCQIGAAVHFSTALTPTAAAAGAAAAASGGGGFPLTASTTGASSFFADPASCGSAQTVAMPLWGTGPESYAAQRQALVRDMIHRYQLGLGAAPSEVTSPLTTALMSSAYTVPLDQNDSAHWCGTANQRGAPGGLGSGSGGYMNATCRRFCGCSTTASHERVTAPVTTYFQVRPPAASTAAAPAAATAAVTILPVSTQVEVVGIPIDMSSVTGAAASTTSTAAATGAAPMGSTGLKSPHLRGGGVGSGAAFIPGLVAGDVAGGTSRPFTMAEFLPQLAKLSTNLDGYVIVILRRQSGRCASGGDRTSAGGDATATRPSPNGDSAPHPSAAQLDSDNSIGGPQRRQPDGGAWQCSDADRLTSTACLSFPFREGGRCSAPRTAQPRDPNQRHRRRHRVTELFGGPYIRLLYQQLKSCGVAQPAISVVEVSDEGEVGAPKPSPVSLTGGKSPLEEASIYHDELGTFSVPHPKSPAASGGDDGVAEGWSGVTKTSPQNSALSASGISTASSVDSALLQRPSSASTSAVAQSSQTTERTPHALSMHGESFERLQLPASVCGVFGQTAKLTASSAVPMTPTNTLEHAMASLRCAARQLGVSMCSMTYASEATAAMTVGASVPAVPASPGLKTNNSASGSGSGDGALLSRALESLVATLVYRDMNAMFSQ</sequence>
<feature type="region of interest" description="Disordered" evidence="5">
    <location>
        <begin position="547"/>
        <end position="574"/>
    </location>
</feature>
<feature type="region of interest" description="Disordered" evidence="5">
    <location>
        <begin position="227"/>
        <end position="246"/>
    </location>
</feature>
<feature type="region of interest" description="Disordered" evidence="5">
    <location>
        <begin position="1254"/>
        <end position="1308"/>
    </location>
</feature>
<evidence type="ECO:0000256" key="2">
    <source>
        <dbReference type="ARBA" id="ARBA00022771"/>
    </source>
</evidence>
<feature type="compositionally biased region" description="Low complexity" evidence="5">
    <location>
        <begin position="1472"/>
        <end position="1486"/>
    </location>
</feature>
<name>A0A836KMM1_9TRYP</name>
<dbReference type="KEGG" id="loi:92361014"/>
<feature type="compositionally biased region" description="Polar residues" evidence="5">
    <location>
        <begin position="166"/>
        <end position="178"/>
    </location>
</feature>
<feature type="region of interest" description="Disordered" evidence="5">
    <location>
        <begin position="708"/>
        <end position="807"/>
    </location>
</feature>
<evidence type="ECO:0000313" key="8">
    <source>
        <dbReference type="Proteomes" id="UP000674143"/>
    </source>
</evidence>
<dbReference type="SUPFAM" id="SSF57903">
    <property type="entry name" value="FYVE/PHD zinc finger"/>
    <property type="match status" value="1"/>
</dbReference>
<keyword evidence="1" id="KW-0479">Metal-binding</keyword>
<feature type="domain" description="FYVE-type" evidence="6">
    <location>
        <begin position="10"/>
        <end position="48"/>
    </location>
</feature>
<dbReference type="GO" id="GO:0008270">
    <property type="term" value="F:zinc ion binding"/>
    <property type="evidence" value="ECO:0007669"/>
    <property type="project" value="UniProtKB-KW"/>
</dbReference>
<dbReference type="InterPro" id="IPR000306">
    <property type="entry name" value="Znf_FYVE"/>
</dbReference>
<dbReference type="InterPro" id="IPR011011">
    <property type="entry name" value="Znf_FYVE_PHD"/>
</dbReference>
<feature type="compositionally biased region" description="Polar residues" evidence="5">
    <location>
        <begin position="91"/>
        <end position="118"/>
    </location>
</feature>
<feature type="region of interest" description="Disordered" evidence="5">
    <location>
        <begin position="1468"/>
        <end position="1492"/>
    </location>
</feature>
<dbReference type="RefSeq" id="XP_067062383.1">
    <property type="nucleotide sequence ID" value="XM_067207080.1"/>
</dbReference>
<gene>
    <name evidence="7" type="ORF">LSCM4_05109</name>
</gene>
<keyword evidence="2 4" id="KW-0863">Zinc-finger</keyword>
<keyword evidence="8" id="KW-1185">Reference proteome</keyword>
<dbReference type="PROSITE" id="PS50178">
    <property type="entry name" value="ZF_FYVE"/>
    <property type="match status" value="1"/>
</dbReference>
<evidence type="ECO:0000313" key="7">
    <source>
        <dbReference type="EMBL" id="KAG5476150.1"/>
    </source>
</evidence>
<feature type="region of interest" description="Disordered" evidence="5">
    <location>
        <begin position="488"/>
        <end position="511"/>
    </location>
</feature>
<accession>A0A836KMM1</accession>
<feature type="compositionally biased region" description="Low complexity" evidence="5">
    <location>
        <begin position="649"/>
        <end position="659"/>
    </location>
</feature>
<dbReference type="Gene3D" id="3.30.40.10">
    <property type="entry name" value="Zinc/RING finger domain, C3HC4 (zinc finger)"/>
    <property type="match status" value="1"/>
</dbReference>
<dbReference type="GeneID" id="92361014"/>
<feature type="compositionally biased region" description="Low complexity" evidence="5">
    <location>
        <begin position="550"/>
        <end position="573"/>
    </location>
</feature>
<feature type="region of interest" description="Disordered" evidence="5">
    <location>
        <begin position="1419"/>
        <end position="1454"/>
    </location>
</feature>
<feature type="compositionally biased region" description="Basic and acidic residues" evidence="5">
    <location>
        <begin position="488"/>
        <end position="502"/>
    </location>
</feature>
<organism evidence="7 8">
    <name type="scientific">Leishmania orientalis</name>
    <dbReference type="NCBI Taxonomy" id="2249476"/>
    <lineage>
        <taxon>Eukaryota</taxon>
        <taxon>Discoba</taxon>
        <taxon>Euglenozoa</taxon>
        <taxon>Kinetoplastea</taxon>
        <taxon>Metakinetoplastina</taxon>
        <taxon>Trypanosomatida</taxon>
        <taxon>Trypanosomatidae</taxon>
        <taxon>Leishmaniinae</taxon>
        <taxon>Leishmania</taxon>
    </lineage>
</organism>
<feature type="compositionally biased region" description="Polar residues" evidence="5">
    <location>
        <begin position="273"/>
        <end position="302"/>
    </location>
</feature>
<evidence type="ECO:0000256" key="5">
    <source>
        <dbReference type="SAM" id="MobiDB-lite"/>
    </source>
</evidence>
<feature type="region of interest" description="Disordered" evidence="5">
    <location>
        <begin position="137"/>
        <end position="192"/>
    </location>
</feature>
<feature type="region of interest" description="Disordered" evidence="5">
    <location>
        <begin position="1328"/>
        <end position="1349"/>
    </location>
</feature>
<feature type="compositionally biased region" description="Basic residues" evidence="5">
    <location>
        <begin position="660"/>
        <end position="673"/>
    </location>
</feature>
<reference evidence="8" key="1">
    <citation type="journal article" date="2021" name="Microbiol. Resour. Announc.">
        <title>LGAAP: Leishmaniinae Genome Assembly and Annotation Pipeline.</title>
        <authorList>
            <person name="Almutairi H."/>
            <person name="Urbaniak M.D."/>
            <person name="Bates M.D."/>
            <person name="Jariyapan N."/>
            <person name="Kwakye-Nuako G."/>
            <person name="Thomaz-Soccol V."/>
            <person name="Al-Salem W.S."/>
            <person name="Dillon R.J."/>
            <person name="Bates P.A."/>
            <person name="Gatherer D."/>
        </authorList>
    </citation>
    <scope>NUCLEOTIDE SEQUENCE [LARGE SCALE GENOMIC DNA]</scope>
</reference>
<proteinExistence type="predicted"/>
<dbReference type="InterPro" id="IPR017455">
    <property type="entry name" value="Znf_FYVE-rel"/>
</dbReference>
<dbReference type="Proteomes" id="UP000674143">
    <property type="component" value="Unassembled WGS sequence"/>
</dbReference>
<feature type="compositionally biased region" description="Polar residues" evidence="5">
    <location>
        <begin position="237"/>
        <end position="246"/>
    </location>
</feature>
<evidence type="ECO:0000256" key="4">
    <source>
        <dbReference type="PROSITE-ProRule" id="PRU00091"/>
    </source>
</evidence>
<evidence type="ECO:0000256" key="1">
    <source>
        <dbReference type="ARBA" id="ARBA00022723"/>
    </source>
</evidence>
<protein>
    <recommendedName>
        <fullName evidence="6">FYVE-type domain-containing protein</fullName>
    </recommendedName>
</protein>
<feature type="compositionally biased region" description="Polar residues" evidence="5">
    <location>
        <begin position="1442"/>
        <end position="1454"/>
    </location>
</feature>
<dbReference type="SMART" id="SM00064">
    <property type="entry name" value="FYVE"/>
    <property type="match status" value="1"/>
</dbReference>
<dbReference type="Pfam" id="PF01363">
    <property type="entry name" value="FYVE"/>
    <property type="match status" value="1"/>
</dbReference>
<feature type="region of interest" description="Disordered" evidence="5">
    <location>
        <begin position="55"/>
        <end position="124"/>
    </location>
</feature>
<reference evidence="8" key="2">
    <citation type="journal article" date="2021" name="Sci. Data">
        <title>Chromosome-scale genome sequencing, assembly and annotation of six genomes from subfamily Leishmaniinae.</title>
        <authorList>
            <person name="Almutairi H."/>
            <person name="Urbaniak M.D."/>
            <person name="Bates M.D."/>
            <person name="Jariyapan N."/>
            <person name="Kwakye-Nuako G."/>
            <person name="Thomaz Soccol V."/>
            <person name="Al-Salem W.S."/>
            <person name="Dillon R.J."/>
            <person name="Bates P.A."/>
            <person name="Gatherer D."/>
        </authorList>
    </citation>
    <scope>NUCLEOTIDE SEQUENCE [LARGE SCALE GENOMIC DNA]</scope>
</reference>
<feature type="region of interest" description="Disordered" evidence="5">
    <location>
        <begin position="273"/>
        <end position="310"/>
    </location>
</feature>
<feature type="region of interest" description="Disordered" evidence="5">
    <location>
        <begin position="631"/>
        <end position="677"/>
    </location>
</feature>
<comment type="caution">
    <text evidence="7">The sequence shown here is derived from an EMBL/GenBank/DDBJ whole genome shotgun (WGS) entry which is preliminary data.</text>
</comment>